<dbReference type="PANTHER" id="PTHR32494">
    <property type="entry name" value="ALLANTOATE DEIMINASE-RELATED"/>
    <property type="match status" value="1"/>
</dbReference>
<feature type="binding site" evidence="3">
    <location>
        <position position="123"/>
    </location>
    <ligand>
        <name>Zn(2+)</name>
        <dbReference type="ChEBI" id="CHEBI:29105"/>
        <label>2</label>
    </ligand>
</feature>
<evidence type="ECO:0000313" key="5">
    <source>
        <dbReference type="Proteomes" id="UP000186559"/>
    </source>
</evidence>
<dbReference type="InterPro" id="IPR002933">
    <property type="entry name" value="Peptidase_M20"/>
</dbReference>
<dbReference type="PANTHER" id="PTHR32494:SF5">
    <property type="entry name" value="ALLANTOATE AMIDOHYDROLASE"/>
    <property type="match status" value="1"/>
</dbReference>
<feature type="binding site" evidence="3">
    <location>
        <position position="183"/>
    </location>
    <ligand>
        <name>Zn(2+)</name>
        <dbReference type="ChEBI" id="CHEBI:29105"/>
        <label>1</label>
    </ligand>
</feature>
<evidence type="ECO:0000256" key="3">
    <source>
        <dbReference type="PIRSR" id="PIRSR001235-1"/>
    </source>
</evidence>
<dbReference type="EMBL" id="CP014796">
    <property type="protein sequence ID" value="APX24375.1"/>
    <property type="molecule type" value="Genomic_DNA"/>
</dbReference>
<dbReference type="Pfam" id="PF01546">
    <property type="entry name" value="Peptidase_M20"/>
    <property type="match status" value="1"/>
</dbReference>
<dbReference type="KEGG" id="tpro:Ga0080559_TMP3579"/>
<dbReference type="InterPro" id="IPR036264">
    <property type="entry name" value="Bact_exopeptidase_dim_dom"/>
</dbReference>
<feature type="binding site" evidence="3">
    <location>
        <position position="375"/>
    </location>
    <ligand>
        <name>Zn(2+)</name>
        <dbReference type="ChEBI" id="CHEBI:29105"/>
        <label>2</label>
    </ligand>
</feature>
<dbReference type="NCBIfam" id="TIGR01879">
    <property type="entry name" value="hydantase"/>
    <property type="match status" value="1"/>
</dbReference>
<dbReference type="EC" id="3.5.1.87" evidence="4"/>
<keyword evidence="2 4" id="KW-0378">Hydrolase</keyword>
<dbReference type="Gene3D" id="3.30.70.360">
    <property type="match status" value="1"/>
</dbReference>
<evidence type="ECO:0000313" key="4">
    <source>
        <dbReference type="EMBL" id="APX24375.1"/>
    </source>
</evidence>
<dbReference type="RefSeq" id="WP_083697839.1">
    <property type="nucleotide sequence ID" value="NZ_BMEW01000008.1"/>
</dbReference>
<dbReference type="Gene3D" id="3.40.630.10">
    <property type="entry name" value="Zn peptidases"/>
    <property type="match status" value="1"/>
</dbReference>
<protein>
    <submittedName>
        <fullName evidence="4">N-carbamoyl-L-amino-acid hydrolase</fullName>
        <ecNumber evidence="4">3.5.1.87</ecNumber>
    </submittedName>
</protein>
<dbReference type="SUPFAM" id="SSF55031">
    <property type="entry name" value="Bacterial exopeptidase dimerisation domain"/>
    <property type="match status" value="1"/>
</dbReference>
<dbReference type="Proteomes" id="UP000186559">
    <property type="component" value="Chromosome"/>
</dbReference>
<dbReference type="CDD" id="cd03884">
    <property type="entry name" value="M20_bAS"/>
    <property type="match status" value="1"/>
</dbReference>
<organism evidence="4 5">
    <name type="scientific">Salipiger profundus</name>
    <dbReference type="NCBI Taxonomy" id="1229727"/>
    <lineage>
        <taxon>Bacteria</taxon>
        <taxon>Pseudomonadati</taxon>
        <taxon>Pseudomonadota</taxon>
        <taxon>Alphaproteobacteria</taxon>
        <taxon>Rhodobacterales</taxon>
        <taxon>Roseobacteraceae</taxon>
        <taxon>Salipiger</taxon>
    </lineage>
</organism>
<dbReference type="STRING" id="1229727.Ga0080559_TMP3579"/>
<dbReference type="GO" id="GO:0046872">
    <property type="term" value="F:metal ion binding"/>
    <property type="evidence" value="ECO:0007669"/>
    <property type="project" value="UniProtKB-KW"/>
</dbReference>
<evidence type="ECO:0000256" key="1">
    <source>
        <dbReference type="ARBA" id="ARBA00006153"/>
    </source>
</evidence>
<feature type="binding site" evidence="3">
    <location>
        <position position="88"/>
    </location>
    <ligand>
        <name>Zn(2+)</name>
        <dbReference type="ChEBI" id="CHEBI:29105"/>
        <label>2</label>
    </ligand>
</feature>
<keyword evidence="3" id="KW-0479">Metal-binding</keyword>
<dbReference type="OrthoDB" id="9808195at2"/>
<dbReference type="AlphaFoldDB" id="A0A1U7D8I3"/>
<dbReference type="NCBIfam" id="NF006772">
    <property type="entry name" value="PRK09290.2-1"/>
    <property type="match status" value="1"/>
</dbReference>
<dbReference type="GO" id="GO:0050538">
    <property type="term" value="F:N-carbamoyl-L-amino-acid hydrolase activity"/>
    <property type="evidence" value="ECO:0007669"/>
    <property type="project" value="UniProtKB-EC"/>
</dbReference>
<dbReference type="SUPFAM" id="SSF53187">
    <property type="entry name" value="Zn-dependent exopeptidases"/>
    <property type="match status" value="1"/>
</dbReference>
<name>A0A1U7D8I3_9RHOB</name>
<evidence type="ECO:0000256" key="2">
    <source>
        <dbReference type="ARBA" id="ARBA00022801"/>
    </source>
</evidence>
<gene>
    <name evidence="4" type="ORF">Ga0080559_TMP3579</name>
</gene>
<proteinExistence type="inferred from homology"/>
<keyword evidence="3" id="KW-0862">Zinc</keyword>
<comment type="cofactor">
    <cofactor evidence="3">
        <name>Zn(2+)</name>
        <dbReference type="ChEBI" id="CHEBI:29105"/>
    </cofactor>
    <text evidence="3">Binds 2 Zn(2+) ions per subunit.</text>
</comment>
<dbReference type="InterPro" id="IPR010158">
    <property type="entry name" value="Amidase_Cbmase"/>
</dbReference>
<comment type="similarity">
    <text evidence="1">Belongs to the peptidase M20 family.</text>
</comment>
<feature type="binding site" evidence="3">
    <location>
        <position position="88"/>
    </location>
    <ligand>
        <name>Zn(2+)</name>
        <dbReference type="ChEBI" id="CHEBI:29105"/>
        <label>1</label>
    </ligand>
</feature>
<reference evidence="4 5" key="1">
    <citation type="submission" date="2016-03" db="EMBL/GenBank/DDBJ databases">
        <title>Deep-sea bacteria in the southern Pacific.</title>
        <authorList>
            <person name="Tang K."/>
        </authorList>
    </citation>
    <scope>NUCLEOTIDE SEQUENCE [LARGE SCALE GENOMIC DNA]</scope>
    <source>
        <strain evidence="4 5">JLT2016</strain>
    </source>
</reference>
<dbReference type="GO" id="GO:0016813">
    <property type="term" value="F:hydrolase activity, acting on carbon-nitrogen (but not peptide) bonds, in linear amidines"/>
    <property type="evidence" value="ECO:0007669"/>
    <property type="project" value="InterPro"/>
</dbReference>
<dbReference type="PIRSF" id="PIRSF001235">
    <property type="entry name" value="Amidase_carbamoylase"/>
    <property type="match status" value="1"/>
</dbReference>
<feature type="binding site" evidence="3">
    <location>
        <position position="77"/>
    </location>
    <ligand>
        <name>Zn(2+)</name>
        <dbReference type="ChEBI" id="CHEBI:29105"/>
        <label>1</label>
    </ligand>
</feature>
<sequence length="407" mass="42532">MPDDLIALLDRFAEIGATPGGGVRRLTGSAEDGAARRLFAEIATARGARVTVDPVGNMFATFPTAPDADTTVLCGSHLDSQPTGGRFDGSLGVLSALAAASKIHAEGGAARHNITVVNWTNEEGARFQPSLTGSSVFTGKYTADFALGLTDRLGVSMGEALEEIGFLGEDPLDLTPVRNLELHVEQGGHLEETGLQIGAVTASWGVRKLTLSFTGAPSHTGPTAMGKRRDAMRAAALAITRFHAQMEAEEALLHWSAAKIVAEPDSPNVVASRVTVYFEIRNPEQQVCTEVGDRFMQAIGPEVSALGCGIEVFTDEARPGTALDPEGVGDTLAVADELGLRATGMLTITGHDALALAAAMPSTLVFVPSVDGLSHNEAELTLPDDLRNGGAVIEALLRRWISSDSAG</sequence>
<accession>A0A1U7D8I3</accession>
<keyword evidence="5" id="KW-1185">Reference proteome</keyword>